<sequence>MNSKKLIGMGIALVVLAGIAALQNSGGKKRSPQTSKEGATLLQGLELNEIESVEIADDEANAMLEKKDGKWVVTSLFDYPADFGKLADALQDMAEVHMGEPVRSANVDAAEYGLDEAKRITLKNQGSAELTLEIGARREGARSAGWANQHFLRKSGSENIYLVDYDFRPFAAESEEWIDTELVNISSSDIVSVQVGDVELYSVSNTWKLADLDEETEEFQSSEADKLRRALQYLNCTTVADPALSDAELGFTNAVVYTASTTNKTYTVQVGGEADDGRYVRLSGDVPEALTNWTYIVRSYDVDDFIIPREKLVEEKEKPEAGEDENNEQ</sequence>
<dbReference type="Pfam" id="PF14238">
    <property type="entry name" value="DUF4340"/>
    <property type="match status" value="1"/>
</dbReference>
<evidence type="ECO:0000313" key="2">
    <source>
        <dbReference type="EMBL" id="MDZ8119583.1"/>
    </source>
</evidence>
<comment type="caution">
    <text evidence="2">The sequence shown here is derived from an EMBL/GenBank/DDBJ whole genome shotgun (WGS) entry which is preliminary data.</text>
</comment>
<dbReference type="Proteomes" id="UP001290861">
    <property type="component" value="Unassembled WGS sequence"/>
</dbReference>
<proteinExistence type="predicted"/>
<evidence type="ECO:0000313" key="3">
    <source>
        <dbReference type="Proteomes" id="UP001290861"/>
    </source>
</evidence>
<reference evidence="2 3" key="1">
    <citation type="journal article" date="2024" name="Appl. Environ. Microbiol.">
        <title>Pontiella agarivorans sp. nov., a novel marine anaerobic bacterium capable of degrading macroalgal polysaccharides and fixing nitrogen.</title>
        <authorList>
            <person name="Liu N."/>
            <person name="Kivenson V."/>
            <person name="Peng X."/>
            <person name="Cui Z."/>
            <person name="Lankiewicz T.S."/>
            <person name="Gosselin K.M."/>
            <person name="English C.J."/>
            <person name="Blair E.M."/>
            <person name="O'Malley M.A."/>
            <person name="Valentine D.L."/>
        </authorList>
    </citation>
    <scope>NUCLEOTIDE SEQUENCE [LARGE SCALE GENOMIC DNA]</scope>
    <source>
        <strain evidence="2 3">NLcol2</strain>
    </source>
</reference>
<accession>A0ABU5MZI8</accession>
<organism evidence="2 3">
    <name type="scientific">Pontiella agarivorans</name>
    <dbReference type="NCBI Taxonomy" id="3038953"/>
    <lineage>
        <taxon>Bacteria</taxon>
        <taxon>Pseudomonadati</taxon>
        <taxon>Kiritimatiellota</taxon>
        <taxon>Kiritimatiellia</taxon>
        <taxon>Kiritimatiellales</taxon>
        <taxon>Pontiellaceae</taxon>
        <taxon>Pontiella</taxon>
    </lineage>
</organism>
<dbReference type="EMBL" id="JARVCO010000012">
    <property type="protein sequence ID" value="MDZ8119583.1"/>
    <property type="molecule type" value="Genomic_DNA"/>
</dbReference>
<gene>
    <name evidence="2" type="ORF">P9H32_13205</name>
</gene>
<keyword evidence="3" id="KW-1185">Reference proteome</keyword>
<feature type="domain" description="DUF4340" evidence="1">
    <location>
        <begin position="71"/>
        <end position="243"/>
    </location>
</feature>
<dbReference type="InterPro" id="IPR025641">
    <property type="entry name" value="DUF4340"/>
</dbReference>
<name>A0ABU5MZI8_9BACT</name>
<dbReference type="RefSeq" id="WP_322609374.1">
    <property type="nucleotide sequence ID" value="NZ_JARVCO010000012.1"/>
</dbReference>
<evidence type="ECO:0000259" key="1">
    <source>
        <dbReference type="Pfam" id="PF14238"/>
    </source>
</evidence>
<protein>
    <submittedName>
        <fullName evidence="2">DUF4340 domain-containing protein</fullName>
    </submittedName>
</protein>